<sequence>MAAFIMLDPRVALRVVTRAARVKNRLLTISSDCNGGSGGLIRALPAGRGAVFA</sequence>
<dbReference type="EMBL" id="JABFDN010000003">
    <property type="protein sequence ID" value="NPU66096.1"/>
    <property type="molecule type" value="Genomic_DNA"/>
</dbReference>
<accession>A0ABX2CCZ9</accession>
<organism evidence="1 2">
    <name type="scientific">Bradyrhizobium aeschynomenes</name>
    <dbReference type="NCBI Taxonomy" id="2734909"/>
    <lineage>
        <taxon>Bacteria</taxon>
        <taxon>Pseudomonadati</taxon>
        <taxon>Pseudomonadota</taxon>
        <taxon>Alphaproteobacteria</taxon>
        <taxon>Hyphomicrobiales</taxon>
        <taxon>Nitrobacteraceae</taxon>
        <taxon>Bradyrhizobium</taxon>
    </lineage>
</organism>
<name>A0ABX2CCZ9_9BRAD</name>
<keyword evidence="2" id="KW-1185">Reference proteome</keyword>
<dbReference type="RefSeq" id="WP_172111141.1">
    <property type="nucleotide sequence ID" value="NZ_JABFDM010000001.1"/>
</dbReference>
<proteinExistence type="predicted"/>
<dbReference type="Proteomes" id="UP000886476">
    <property type="component" value="Unassembled WGS sequence"/>
</dbReference>
<evidence type="ECO:0000313" key="1">
    <source>
        <dbReference type="EMBL" id="NPU66096.1"/>
    </source>
</evidence>
<gene>
    <name evidence="1" type="ORF">HL667_13925</name>
</gene>
<comment type="caution">
    <text evidence="1">The sequence shown here is derived from an EMBL/GenBank/DDBJ whole genome shotgun (WGS) entry which is preliminary data.</text>
</comment>
<protein>
    <submittedName>
        <fullName evidence="1">Uncharacterized protein</fullName>
    </submittedName>
</protein>
<reference evidence="1" key="1">
    <citation type="submission" date="2020-05" db="EMBL/GenBank/DDBJ databases">
        <title>Nod-independent and nitrogen-fixing Bradyrhizobium aeschynomene sp. nov. isolated from nodules of Aeschynomene indica.</title>
        <authorList>
            <person name="Zhang Z."/>
        </authorList>
    </citation>
    <scope>NUCLEOTIDE SEQUENCE</scope>
    <source>
        <strain evidence="1">83012</strain>
    </source>
</reference>
<evidence type="ECO:0000313" key="2">
    <source>
        <dbReference type="Proteomes" id="UP000886476"/>
    </source>
</evidence>